<evidence type="ECO:0000259" key="11">
    <source>
        <dbReference type="PROSITE" id="PS50262"/>
    </source>
</evidence>
<dbReference type="Pfam" id="PF00001">
    <property type="entry name" value="7tm_1"/>
    <property type="match status" value="1"/>
</dbReference>
<dbReference type="InterPro" id="IPR000276">
    <property type="entry name" value="GPCR_Rhodpsn"/>
</dbReference>
<comment type="subcellular location">
    <subcellularLocation>
        <location evidence="1">Membrane</location>
        <topology evidence="1">Multi-pass membrane protein</topology>
    </subcellularLocation>
</comment>
<proteinExistence type="inferred from homology"/>
<evidence type="ECO:0000313" key="13">
    <source>
        <dbReference type="Proteomes" id="UP000887458"/>
    </source>
</evidence>
<evidence type="ECO:0000256" key="6">
    <source>
        <dbReference type="ARBA" id="ARBA00023136"/>
    </source>
</evidence>
<evidence type="ECO:0000256" key="10">
    <source>
        <dbReference type="SAM" id="Phobius"/>
    </source>
</evidence>
<feature type="transmembrane region" description="Helical" evidence="10">
    <location>
        <begin position="183"/>
        <end position="203"/>
    </location>
</feature>
<accession>A0ABQ8JW63</accession>
<dbReference type="InterPro" id="IPR017452">
    <property type="entry name" value="GPCR_Rhodpsn_7TM"/>
</dbReference>
<reference evidence="12 13" key="1">
    <citation type="journal article" date="2018" name="J. Allergy Clin. Immunol.">
        <title>High-quality assembly of Dermatophagoides pteronyssinus genome and transcriptome reveals a wide range of novel allergens.</title>
        <authorList>
            <person name="Liu X.Y."/>
            <person name="Yang K.Y."/>
            <person name="Wang M.Q."/>
            <person name="Kwok J.S."/>
            <person name="Zeng X."/>
            <person name="Yang Z."/>
            <person name="Xiao X.J."/>
            <person name="Lau C.P."/>
            <person name="Li Y."/>
            <person name="Huang Z.M."/>
            <person name="Ba J.G."/>
            <person name="Yim A.K."/>
            <person name="Ouyang C.Y."/>
            <person name="Ngai S.M."/>
            <person name="Chan T.F."/>
            <person name="Leung E.L."/>
            <person name="Liu L."/>
            <person name="Liu Z.G."/>
            <person name="Tsui S.K."/>
        </authorList>
    </citation>
    <scope>NUCLEOTIDE SEQUENCE [LARGE SCALE GENOMIC DNA]</scope>
    <source>
        <strain evidence="12">Derp</strain>
    </source>
</reference>
<dbReference type="PROSITE" id="PS00237">
    <property type="entry name" value="G_PROTEIN_RECEP_F1_1"/>
    <property type="match status" value="1"/>
</dbReference>
<evidence type="ECO:0000256" key="9">
    <source>
        <dbReference type="RuleBase" id="RU000688"/>
    </source>
</evidence>
<feature type="domain" description="G-protein coupled receptors family 1 profile" evidence="11">
    <location>
        <begin position="161"/>
        <end position="424"/>
    </location>
</feature>
<keyword evidence="13" id="KW-1185">Reference proteome</keyword>
<keyword evidence="4 10" id="KW-1133">Transmembrane helix</keyword>
<dbReference type="PRINTS" id="PR00237">
    <property type="entry name" value="GPCRRHODOPSN"/>
</dbReference>
<feature type="transmembrane region" description="Helical" evidence="10">
    <location>
        <begin position="223"/>
        <end position="241"/>
    </location>
</feature>
<name>A0ABQ8JW63_DERPT</name>
<keyword evidence="5 9" id="KW-0297">G-protein coupled receptor</keyword>
<keyword evidence="3 9" id="KW-0812">Transmembrane</keyword>
<evidence type="ECO:0000256" key="8">
    <source>
        <dbReference type="ARBA" id="ARBA00023224"/>
    </source>
</evidence>
<keyword evidence="8 9" id="KW-0807">Transducer</keyword>
<organism evidence="12 13">
    <name type="scientific">Dermatophagoides pteronyssinus</name>
    <name type="common">European house dust mite</name>
    <dbReference type="NCBI Taxonomy" id="6956"/>
    <lineage>
        <taxon>Eukaryota</taxon>
        <taxon>Metazoa</taxon>
        <taxon>Ecdysozoa</taxon>
        <taxon>Arthropoda</taxon>
        <taxon>Chelicerata</taxon>
        <taxon>Arachnida</taxon>
        <taxon>Acari</taxon>
        <taxon>Acariformes</taxon>
        <taxon>Sarcoptiformes</taxon>
        <taxon>Astigmata</taxon>
        <taxon>Psoroptidia</taxon>
        <taxon>Analgoidea</taxon>
        <taxon>Pyroglyphidae</taxon>
        <taxon>Dermatophagoidinae</taxon>
        <taxon>Dermatophagoides</taxon>
    </lineage>
</organism>
<feature type="transmembrane region" description="Helical" evidence="10">
    <location>
        <begin position="261"/>
        <end position="279"/>
    </location>
</feature>
<dbReference type="Gene3D" id="1.20.1070.10">
    <property type="entry name" value="Rhodopsin 7-helix transmembrane proteins"/>
    <property type="match status" value="1"/>
</dbReference>
<dbReference type="Proteomes" id="UP000887458">
    <property type="component" value="Unassembled WGS sequence"/>
</dbReference>
<sequence>MNILFKTTVDSGKFDEIFPPDTSTSSLSINESSGQKSRKNTNINAKMNGFMIFDPKNFNLNDLTSQNDTSIVGLIDLDSDVLIFRNLTTSEMSLLLGLENQTFAYDGNGLGYNDEDDYDDNGDSGSGDFDDIDSFAILDFWPGQFILITLYSLTAFLSLSLNIITIIVWFYGERSQSTEIWHLLVNLSLADIGMAIFCIPFTYTNVMLQHWIFPHPLCPVVNFTQLCFVFVSVWTLTIISIDRYFAIVHPLYKLRYSKRSILAIIWLVGLAFSSTQLFVSRASPYMLSNHKLYECIEVWSEELHGQIYTVLVFVLTFLIPVLIISLAYSAIWYHMVNHVTPGNPDVVRDTHQLDVKNKVFKMLTMVVGLFIICWLPIHFFNLLLYFAPSIMNIETEIMYNVYYSSFFVSHFLSMVHSLINPVVYCFMSENFRHNLLSLFPRYSNRLKRFDSKSIDHVEMGIPITDTNPDNITNTTTIGGTIPTATMTTIINISSTNDKTIEMAKRKISIRKFEAKLSDCRDEEKAEKLREKIEALCQRKKDRIAINQETKINYDPHGKSIVFKVEDAPVRVLNKLHQLGYTLVPSAGGKGGLETGLTWTLFRPNYEPTPIYPKLNDLISTD</sequence>
<evidence type="ECO:0000256" key="2">
    <source>
        <dbReference type="ARBA" id="ARBA00010663"/>
    </source>
</evidence>
<evidence type="ECO:0000313" key="12">
    <source>
        <dbReference type="EMBL" id="KAH9426859.1"/>
    </source>
</evidence>
<keyword evidence="6 10" id="KW-0472">Membrane</keyword>
<dbReference type="PANTHER" id="PTHR45695:SF9">
    <property type="entry name" value="LEUCOKININ RECEPTOR"/>
    <property type="match status" value="1"/>
</dbReference>
<dbReference type="SUPFAM" id="SSF81321">
    <property type="entry name" value="Family A G protein-coupled receptor-like"/>
    <property type="match status" value="1"/>
</dbReference>
<evidence type="ECO:0000256" key="4">
    <source>
        <dbReference type="ARBA" id="ARBA00022989"/>
    </source>
</evidence>
<evidence type="ECO:0000256" key="5">
    <source>
        <dbReference type="ARBA" id="ARBA00023040"/>
    </source>
</evidence>
<feature type="transmembrane region" description="Helical" evidence="10">
    <location>
        <begin position="362"/>
        <end position="387"/>
    </location>
</feature>
<evidence type="ECO:0000256" key="1">
    <source>
        <dbReference type="ARBA" id="ARBA00004141"/>
    </source>
</evidence>
<feature type="transmembrane region" description="Helical" evidence="10">
    <location>
        <begin position="307"/>
        <end position="328"/>
    </location>
</feature>
<dbReference type="PROSITE" id="PS50262">
    <property type="entry name" value="G_PROTEIN_RECEP_F1_2"/>
    <property type="match status" value="1"/>
</dbReference>
<feature type="transmembrane region" description="Helical" evidence="10">
    <location>
        <begin position="407"/>
        <end position="427"/>
    </location>
</feature>
<comment type="caution">
    <text evidence="12">The sequence shown here is derived from an EMBL/GenBank/DDBJ whole genome shotgun (WGS) entry which is preliminary data.</text>
</comment>
<keyword evidence="7 9" id="KW-0675">Receptor</keyword>
<feature type="transmembrane region" description="Helical" evidence="10">
    <location>
        <begin position="145"/>
        <end position="171"/>
    </location>
</feature>
<evidence type="ECO:0000256" key="3">
    <source>
        <dbReference type="ARBA" id="ARBA00022692"/>
    </source>
</evidence>
<comment type="similarity">
    <text evidence="2 9">Belongs to the G-protein coupled receptor 1 family.</text>
</comment>
<evidence type="ECO:0000256" key="7">
    <source>
        <dbReference type="ARBA" id="ARBA00023170"/>
    </source>
</evidence>
<reference evidence="12 13" key="2">
    <citation type="journal article" date="2022" name="Mol. Biol. Evol.">
        <title>Comparative Genomics Reveals Insights into the Divergent Evolution of Astigmatic Mites and Household Pest Adaptations.</title>
        <authorList>
            <person name="Xiong Q."/>
            <person name="Wan A.T."/>
            <person name="Liu X."/>
            <person name="Fung C.S."/>
            <person name="Xiao X."/>
            <person name="Malainual N."/>
            <person name="Hou J."/>
            <person name="Wang L."/>
            <person name="Wang M."/>
            <person name="Yang K.Y."/>
            <person name="Cui Y."/>
            <person name="Leung E.L."/>
            <person name="Nong W."/>
            <person name="Shin S.K."/>
            <person name="Au S.W."/>
            <person name="Jeong K.Y."/>
            <person name="Chew F.T."/>
            <person name="Hui J.H."/>
            <person name="Leung T.F."/>
            <person name="Tungtrongchitr A."/>
            <person name="Zhong N."/>
            <person name="Liu Z."/>
            <person name="Tsui S.K."/>
        </authorList>
    </citation>
    <scope>NUCLEOTIDE SEQUENCE [LARGE SCALE GENOMIC DNA]</scope>
    <source>
        <strain evidence="12">Derp</strain>
    </source>
</reference>
<protein>
    <recommendedName>
        <fullName evidence="11">G-protein coupled receptors family 1 profile domain-containing protein</fullName>
    </recommendedName>
</protein>
<dbReference type="EMBL" id="NJHN03000008">
    <property type="protein sequence ID" value="KAH9426859.1"/>
    <property type="molecule type" value="Genomic_DNA"/>
</dbReference>
<dbReference type="PANTHER" id="PTHR45695">
    <property type="entry name" value="LEUCOKININ RECEPTOR-RELATED"/>
    <property type="match status" value="1"/>
</dbReference>
<gene>
    <name evidence="12" type="ORF">DERP_002959</name>
</gene>